<dbReference type="Proteomes" id="UP000828251">
    <property type="component" value="Unassembled WGS sequence"/>
</dbReference>
<evidence type="ECO:0000313" key="2">
    <source>
        <dbReference type="Proteomes" id="UP000828251"/>
    </source>
</evidence>
<proteinExistence type="predicted"/>
<reference evidence="1 2" key="1">
    <citation type="journal article" date="2021" name="Plant Biotechnol. J.">
        <title>Multi-omics assisted identification of the key and species-specific regulatory components of drought-tolerant mechanisms in Gossypium stocksii.</title>
        <authorList>
            <person name="Yu D."/>
            <person name="Ke L."/>
            <person name="Zhang D."/>
            <person name="Wu Y."/>
            <person name="Sun Y."/>
            <person name="Mei J."/>
            <person name="Sun J."/>
            <person name="Sun Y."/>
        </authorList>
    </citation>
    <scope>NUCLEOTIDE SEQUENCE [LARGE SCALE GENOMIC DNA]</scope>
    <source>
        <strain evidence="2">cv. E1</strain>
        <tissue evidence="1">Leaf</tissue>
    </source>
</reference>
<sequence length="121" mass="13321">MKIVKLGPMRLNSSKATELAKSSTRLSPIEEVSLASDLNEETAMQTVKLGSMRLVSVDTSEGLPLMRGVGCASNFKKVVMQAGQLTRVNATSKVQSEHFNSMLHSNLLTWQERRGPFEVLE</sequence>
<dbReference type="AlphaFoldDB" id="A0A9D4AFK6"/>
<dbReference type="EMBL" id="JAIQCV010000003">
    <property type="protein sequence ID" value="KAH1114046.1"/>
    <property type="molecule type" value="Genomic_DNA"/>
</dbReference>
<accession>A0A9D4AFK6</accession>
<protein>
    <submittedName>
        <fullName evidence="1">Uncharacterized protein</fullName>
    </submittedName>
</protein>
<comment type="caution">
    <text evidence="1">The sequence shown here is derived from an EMBL/GenBank/DDBJ whole genome shotgun (WGS) entry which is preliminary data.</text>
</comment>
<organism evidence="1 2">
    <name type="scientific">Gossypium stocksii</name>
    <dbReference type="NCBI Taxonomy" id="47602"/>
    <lineage>
        <taxon>Eukaryota</taxon>
        <taxon>Viridiplantae</taxon>
        <taxon>Streptophyta</taxon>
        <taxon>Embryophyta</taxon>
        <taxon>Tracheophyta</taxon>
        <taxon>Spermatophyta</taxon>
        <taxon>Magnoliopsida</taxon>
        <taxon>eudicotyledons</taxon>
        <taxon>Gunneridae</taxon>
        <taxon>Pentapetalae</taxon>
        <taxon>rosids</taxon>
        <taxon>malvids</taxon>
        <taxon>Malvales</taxon>
        <taxon>Malvaceae</taxon>
        <taxon>Malvoideae</taxon>
        <taxon>Gossypium</taxon>
    </lineage>
</organism>
<dbReference type="OrthoDB" id="10353718at2759"/>
<keyword evidence="2" id="KW-1185">Reference proteome</keyword>
<evidence type="ECO:0000313" key="1">
    <source>
        <dbReference type="EMBL" id="KAH1114046.1"/>
    </source>
</evidence>
<gene>
    <name evidence="1" type="ORF">J1N35_007424</name>
</gene>
<name>A0A9D4AFK6_9ROSI</name>